<dbReference type="PANTHER" id="PTHR43811">
    <property type="entry name" value="FKBP-TYPE PEPTIDYL-PROLYL CIS-TRANS ISOMERASE FKPA"/>
    <property type="match status" value="1"/>
</dbReference>
<dbReference type="GO" id="GO:0003755">
    <property type="term" value="F:peptidyl-prolyl cis-trans isomerase activity"/>
    <property type="evidence" value="ECO:0007669"/>
    <property type="project" value="UniProtKB-UniRule"/>
</dbReference>
<dbReference type="NCBIfam" id="NF008602">
    <property type="entry name" value="PRK11570.1"/>
    <property type="match status" value="1"/>
</dbReference>
<evidence type="ECO:0000256" key="1">
    <source>
        <dbReference type="ARBA" id="ARBA00000971"/>
    </source>
</evidence>
<dbReference type="AlphaFoldDB" id="R4YNN7"/>
<accession>R4YNN7</accession>
<comment type="similarity">
    <text evidence="2 7">Belongs to the FKBP-type PPIase family.</text>
</comment>
<proteinExistence type="inferred from homology"/>
<dbReference type="PATRIC" id="fig|698738.3.peg.2613"/>
<organism evidence="9 10">
    <name type="scientific">Oleispira antarctica RB-8</name>
    <dbReference type="NCBI Taxonomy" id="698738"/>
    <lineage>
        <taxon>Bacteria</taxon>
        <taxon>Pseudomonadati</taxon>
        <taxon>Pseudomonadota</taxon>
        <taxon>Gammaproteobacteria</taxon>
        <taxon>Oceanospirillales</taxon>
        <taxon>Oceanospirillaceae</taxon>
        <taxon>Oleispira</taxon>
    </lineage>
</organism>
<evidence type="ECO:0000259" key="8">
    <source>
        <dbReference type="PROSITE" id="PS50059"/>
    </source>
</evidence>
<dbReference type="OrthoDB" id="9814548at2"/>
<protein>
    <recommendedName>
        <fullName evidence="7">Peptidyl-prolyl cis-trans isomerase</fullName>
        <ecNumber evidence="7">5.2.1.8</ecNumber>
    </recommendedName>
</protein>
<dbReference type="SUPFAM" id="SSF54534">
    <property type="entry name" value="FKBP-like"/>
    <property type="match status" value="1"/>
</dbReference>
<keyword evidence="4 6" id="KW-0697">Rotamase</keyword>
<evidence type="ECO:0000256" key="4">
    <source>
        <dbReference type="ARBA" id="ARBA00023110"/>
    </source>
</evidence>
<evidence type="ECO:0000313" key="9">
    <source>
        <dbReference type="EMBL" id="CCK76696.1"/>
    </source>
</evidence>
<dbReference type="GO" id="GO:0006457">
    <property type="term" value="P:protein folding"/>
    <property type="evidence" value="ECO:0007669"/>
    <property type="project" value="InterPro"/>
</dbReference>
<dbReference type="InterPro" id="IPR046357">
    <property type="entry name" value="PPIase_dom_sf"/>
</dbReference>
<evidence type="ECO:0000256" key="3">
    <source>
        <dbReference type="ARBA" id="ARBA00022729"/>
    </source>
</evidence>
<evidence type="ECO:0000313" key="10">
    <source>
        <dbReference type="Proteomes" id="UP000032749"/>
    </source>
</evidence>
<keyword evidence="3" id="KW-0732">Signal</keyword>
<dbReference type="InterPro" id="IPR036944">
    <property type="entry name" value="PPIase_FKBP_N_sf"/>
</dbReference>
<dbReference type="HOGENOM" id="CLU_013615_0_1_6"/>
<comment type="catalytic activity">
    <reaction evidence="1 6 7">
        <text>[protein]-peptidylproline (omega=180) = [protein]-peptidylproline (omega=0)</text>
        <dbReference type="Rhea" id="RHEA:16237"/>
        <dbReference type="Rhea" id="RHEA-COMP:10747"/>
        <dbReference type="Rhea" id="RHEA-COMP:10748"/>
        <dbReference type="ChEBI" id="CHEBI:83833"/>
        <dbReference type="ChEBI" id="CHEBI:83834"/>
        <dbReference type="EC" id="5.2.1.8"/>
    </reaction>
</comment>
<dbReference type="KEGG" id="oai:OLEAN_C25200"/>
<evidence type="ECO:0000256" key="7">
    <source>
        <dbReference type="RuleBase" id="RU003915"/>
    </source>
</evidence>
<dbReference type="Gene3D" id="1.10.287.460">
    <property type="entry name" value="Peptidyl-prolyl cis-trans isomerase, FKBP-type, N-terminal domain"/>
    <property type="match status" value="1"/>
</dbReference>
<dbReference type="EC" id="5.2.1.8" evidence="7"/>
<dbReference type="PROSITE" id="PS51257">
    <property type="entry name" value="PROKAR_LIPOPROTEIN"/>
    <property type="match status" value="1"/>
</dbReference>
<dbReference type="PANTHER" id="PTHR43811:SF23">
    <property type="entry name" value="FKBP-TYPE 22 KDA PEPTIDYL-PROLYL CIS-TRANS ISOMERASE"/>
    <property type="match status" value="1"/>
</dbReference>
<dbReference type="PROSITE" id="PS50059">
    <property type="entry name" value="FKBP_PPIASE"/>
    <property type="match status" value="1"/>
</dbReference>
<name>R4YNN7_OLEAN</name>
<dbReference type="Gene3D" id="3.10.50.40">
    <property type="match status" value="1"/>
</dbReference>
<dbReference type="InterPro" id="IPR001179">
    <property type="entry name" value="PPIase_FKBP_dom"/>
</dbReference>
<dbReference type="EMBL" id="FO203512">
    <property type="protein sequence ID" value="CCK76696.1"/>
    <property type="molecule type" value="Genomic_DNA"/>
</dbReference>
<evidence type="ECO:0000256" key="2">
    <source>
        <dbReference type="ARBA" id="ARBA00006577"/>
    </source>
</evidence>
<dbReference type="InterPro" id="IPR000774">
    <property type="entry name" value="PPIase_FKBP_N"/>
</dbReference>
<gene>
    <name evidence="9" type="ORF">OLEAN_C25200</name>
</gene>
<dbReference type="FunFam" id="3.10.50.40:FF:000045">
    <property type="entry name" value="Peptidyl-prolyl cis-trans isomerase"/>
    <property type="match status" value="1"/>
</dbReference>
<dbReference type="Pfam" id="PF01346">
    <property type="entry name" value="FKBP_N"/>
    <property type="match status" value="1"/>
</dbReference>
<dbReference type="Pfam" id="PF00254">
    <property type="entry name" value="FKBP_C"/>
    <property type="match status" value="1"/>
</dbReference>
<dbReference type="Proteomes" id="UP000032749">
    <property type="component" value="Chromosome"/>
</dbReference>
<evidence type="ECO:0000256" key="6">
    <source>
        <dbReference type="PROSITE-ProRule" id="PRU00277"/>
    </source>
</evidence>
<feature type="domain" description="PPIase FKBP-type" evidence="8">
    <location>
        <begin position="143"/>
        <end position="229"/>
    </location>
</feature>
<evidence type="ECO:0000256" key="5">
    <source>
        <dbReference type="ARBA" id="ARBA00023235"/>
    </source>
</evidence>
<sequence length="232" mass="24598">MKLFKQVPVLAMGALILVGCSQENEVKLENYVDQASYGVGLNIGESLARDAVELNVDAIAAGISDALSGAEKRIDQETLQAAFETIREEQERKQAALNDAAAQVGADFLAENGKKEGVTTLESGLQYEVITAAAEAGAKPAATDTVSVHYHGTLTDGSVFDSSVERGTPAEFPVNRVIAGWTEALQLMSVGDKWKLYIPADLAYGAQSPSPKIPANSALVFEVELLDVKQEG</sequence>
<keyword evidence="5 6" id="KW-0413">Isomerase</keyword>
<keyword evidence="10" id="KW-1185">Reference proteome</keyword>
<reference evidence="9 10" key="1">
    <citation type="journal article" date="2013" name="Nat. Commun.">
        <title>Genome sequence and functional genomic analysis of the oil-degrading bacterium Oleispira antarctica.</title>
        <authorList>
            <person name="Kube M."/>
            <person name="Chernikova T.N."/>
            <person name="Al-Ramahi Y."/>
            <person name="Beloqui A."/>
            <person name="Lopez-Cortez N."/>
            <person name="Guazzaroni M.E."/>
            <person name="Heipieper H.J."/>
            <person name="Klages S."/>
            <person name="Kotsyurbenko O.R."/>
            <person name="Langer I."/>
            <person name="Nechitaylo T.Y."/>
            <person name="Lunsdorf H."/>
            <person name="Fernandez M."/>
            <person name="Juarez S."/>
            <person name="Ciordia S."/>
            <person name="Singer A."/>
            <person name="Kagan O."/>
            <person name="Egorova O."/>
            <person name="Petit P.A."/>
            <person name="Stogios P."/>
            <person name="Kim Y."/>
            <person name="Tchigvintsev A."/>
            <person name="Flick R."/>
            <person name="Denaro R."/>
            <person name="Genovese M."/>
            <person name="Albar J.P."/>
            <person name="Reva O.N."/>
            <person name="Martinez-Gomariz M."/>
            <person name="Tran H."/>
            <person name="Ferrer M."/>
            <person name="Savchenko A."/>
            <person name="Yakunin A.F."/>
            <person name="Yakimov M.M."/>
            <person name="Golyshina O.V."/>
            <person name="Reinhardt R."/>
            <person name="Golyshin P.N."/>
        </authorList>
    </citation>
    <scope>NUCLEOTIDE SEQUENCE [LARGE SCALE GENOMIC DNA]</scope>
</reference>
<dbReference type="STRING" id="698738.OLEAN_C25200"/>